<feature type="compositionally biased region" description="Basic residues" evidence="1">
    <location>
        <begin position="196"/>
        <end position="209"/>
    </location>
</feature>
<dbReference type="InterPro" id="IPR014044">
    <property type="entry name" value="CAP_dom"/>
</dbReference>
<feature type="compositionally biased region" description="Basic residues" evidence="1">
    <location>
        <begin position="80"/>
        <end position="96"/>
    </location>
</feature>
<evidence type="ECO:0000313" key="3">
    <source>
        <dbReference type="Proteomes" id="UP000046392"/>
    </source>
</evidence>
<organism evidence="3 4">
    <name type="scientific">Strongyloides papillosus</name>
    <name type="common">Intestinal threadworm</name>
    <dbReference type="NCBI Taxonomy" id="174720"/>
    <lineage>
        <taxon>Eukaryota</taxon>
        <taxon>Metazoa</taxon>
        <taxon>Ecdysozoa</taxon>
        <taxon>Nematoda</taxon>
        <taxon>Chromadorea</taxon>
        <taxon>Rhabditida</taxon>
        <taxon>Tylenchina</taxon>
        <taxon>Panagrolaimomorpha</taxon>
        <taxon>Strongyloidoidea</taxon>
        <taxon>Strongyloididae</taxon>
        <taxon>Strongyloides</taxon>
    </lineage>
</organism>
<sequence length="375" mass="42774">MCILYSNYYITFIILSILFFKYHALENNVENFDSTSLDLIQNDLLSKNFIDQDSLVHSISGICDNKYLRKRQTVEQRGQYKQKRAIKTKSKTKAPPKKPTLQKPQTPASKPKLSTPKTSIPRSTTRKPQKGKPSNVRTTTRRTTPKVTRPNITTKKQTTSKTTTTKKSSSKRPTTKQTTPKTTTTKKPSSQTPTTKRTKPIRKSTRKSSSKPSTIITTSESTTTPKPDKYAREKSKLITLINALRRHYYSKELDVSFTLTSRAQKLADILSKHHNWTMNANESSYGVVLYYTESREKYNAFHFWSRGIEKIRYEDLENTVPPDFGQLVWASSKEIGCGISEGKPDSDILTVCLIYPKGNIPGQYSKNIRNELNKV</sequence>
<accession>A0A0N5BL48</accession>
<feature type="domain" description="SCP" evidence="2">
    <location>
        <begin position="232"/>
        <end position="362"/>
    </location>
</feature>
<dbReference type="Pfam" id="PF00188">
    <property type="entry name" value="CAP"/>
    <property type="match status" value="1"/>
</dbReference>
<dbReference type="InterPro" id="IPR035940">
    <property type="entry name" value="CAP_sf"/>
</dbReference>
<protein>
    <submittedName>
        <fullName evidence="4">SCP domain-containing protein</fullName>
    </submittedName>
</protein>
<dbReference type="WBParaSite" id="SPAL_0000664900.1">
    <property type="protein sequence ID" value="SPAL_0000664900.1"/>
    <property type="gene ID" value="SPAL_0000664900"/>
</dbReference>
<name>A0A0N5BL48_STREA</name>
<dbReference type="Proteomes" id="UP000046392">
    <property type="component" value="Unplaced"/>
</dbReference>
<dbReference type="AlphaFoldDB" id="A0A0N5BL48"/>
<evidence type="ECO:0000259" key="2">
    <source>
        <dbReference type="SMART" id="SM00198"/>
    </source>
</evidence>
<feature type="compositionally biased region" description="Low complexity" evidence="1">
    <location>
        <begin position="175"/>
        <end position="195"/>
    </location>
</feature>
<feature type="compositionally biased region" description="Low complexity" evidence="1">
    <location>
        <begin position="145"/>
        <end position="167"/>
    </location>
</feature>
<keyword evidence="3" id="KW-1185">Reference proteome</keyword>
<feature type="compositionally biased region" description="Low complexity" evidence="1">
    <location>
        <begin position="99"/>
        <end position="108"/>
    </location>
</feature>
<feature type="compositionally biased region" description="Low complexity" evidence="1">
    <location>
        <begin position="210"/>
        <end position="225"/>
    </location>
</feature>
<evidence type="ECO:0000313" key="4">
    <source>
        <dbReference type="WBParaSite" id="SPAL_0000664900.1"/>
    </source>
</evidence>
<feature type="region of interest" description="Disordered" evidence="1">
    <location>
        <begin position="74"/>
        <end position="230"/>
    </location>
</feature>
<dbReference type="SUPFAM" id="SSF55797">
    <property type="entry name" value="PR-1-like"/>
    <property type="match status" value="1"/>
</dbReference>
<evidence type="ECO:0000256" key="1">
    <source>
        <dbReference type="SAM" id="MobiDB-lite"/>
    </source>
</evidence>
<reference evidence="4" key="1">
    <citation type="submission" date="2017-02" db="UniProtKB">
        <authorList>
            <consortium name="WormBaseParasite"/>
        </authorList>
    </citation>
    <scope>IDENTIFICATION</scope>
</reference>
<proteinExistence type="predicted"/>
<dbReference type="SMART" id="SM00198">
    <property type="entry name" value="SCP"/>
    <property type="match status" value="1"/>
</dbReference>
<dbReference type="Gene3D" id="3.40.33.10">
    <property type="entry name" value="CAP"/>
    <property type="match status" value="1"/>
</dbReference>